<comment type="caution">
    <text evidence="2">The sequence shown here is derived from an EMBL/GenBank/DDBJ whole genome shotgun (WGS) entry which is preliminary data.</text>
</comment>
<dbReference type="AlphaFoldDB" id="A0AAW1NMG6"/>
<dbReference type="InterPro" id="IPR036249">
    <property type="entry name" value="Thioredoxin-like_sf"/>
</dbReference>
<dbReference type="Gene3D" id="3.40.30.10">
    <property type="entry name" value="Glutaredoxin"/>
    <property type="match status" value="1"/>
</dbReference>
<dbReference type="InterPro" id="IPR003782">
    <property type="entry name" value="SCO1/SenC"/>
</dbReference>
<proteinExistence type="inferred from homology"/>
<dbReference type="Pfam" id="PF02630">
    <property type="entry name" value="SCO1-SenC"/>
    <property type="match status" value="1"/>
</dbReference>
<keyword evidence="3" id="KW-1185">Reference proteome</keyword>
<dbReference type="EMBL" id="JALJOQ010000174">
    <property type="protein sequence ID" value="KAK9791612.1"/>
    <property type="molecule type" value="Genomic_DNA"/>
</dbReference>
<name>A0AAW1NMG6_9CHLO</name>
<protein>
    <submittedName>
        <fullName evidence="2">Uncharacterized protein</fullName>
    </submittedName>
</protein>
<organism evidence="2 3">
    <name type="scientific">Symbiochloris irregularis</name>
    <dbReference type="NCBI Taxonomy" id="706552"/>
    <lineage>
        <taxon>Eukaryota</taxon>
        <taxon>Viridiplantae</taxon>
        <taxon>Chlorophyta</taxon>
        <taxon>core chlorophytes</taxon>
        <taxon>Trebouxiophyceae</taxon>
        <taxon>Trebouxiales</taxon>
        <taxon>Trebouxiaceae</taxon>
        <taxon>Symbiochloris</taxon>
    </lineage>
</organism>
<dbReference type="PANTHER" id="PTHR12151">
    <property type="entry name" value="ELECTRON TRANSPORT PROTIN SCO1/SENC FAMILY MEMBER"/>
    <property type="match status" value="1"/>
</dbReference>
<evidence type="ECO:0000256" key="1">
    <source>
        <dbReference type="ARBA" id="ARBA00010996"/>
    </source>
</evidence>
<dbReference type="SUPFAM" id="SSF52833">
    <property type="entry name" value="Thioredoxin-like"/>
    <property type="match status" value="1"/>
</dbReference>
<evidence type="ECO:0000313" key="2">
    <source>
        <dbReference type="EMBL" id="KAK9791612.1"/>
    </source>
</evidence>
<dbReference type="Proteomes" id="UP001465755">
    <property type="component" value="Unassembled WGS sequence"/>
</dbReference>
<accession>A0AAW1NMG6</accession>
<reference evidence="2 3" key="1">
    <citation type="journal article" date="2024" name="Nat. Commun.">
        <title>Phylogenomics reveals the evolutionary origins of lichenization in chlorophyte algae.</title>
        <authorList>
            <person name="Puginier C."/>
            <person name="Libourel C."/>
            <person name="Otte J."/>
            <person name="Skaloud P."/>
            <person name="Haon M."/>
            <person name="Grisel S."/>
            <person name="Petersen M."/>
            <person name="Berrin J.G."/>
            <person name="Delaux P.M."/>
            <person name="Dal Grande F."/>
            <person name="Keller J."/>
        </authorList>
    </citation>
    <scope>NUCLEOTIDE SEQUENCE [LARGE SCALE GENOMIC DNA]</scope>
    <source>
        <strain evidence="2 3">SAG 2036</strain>
    </source>
</reference>
<evidence type="ECO:0000313" key="3">
    <source>
        <dbReference type="Proteomes" id="UP001465755"/>
    </source>
</evidence>
<dbReference type="PANTHER" id="PTHR12151:SF25">
    <property type="entry name" value="LINALOOL DEHYDRATASE_ISOMERASE DOMAIN-CONTAINING PROTEIN"/>
    <property type="match status" value="1"/>
</dbReference>
<gene>
    <name evidence="2" type="ORF">WJX73_010393</name>
</gene>
<sequence>MSGRAARSLLKTLRSRLRPAQGAEALKPCSSAPGQQPLRGFATQTASEAYDVPKFTPFRTAAVLAFAAASGYGVYHYAYGDTLSTAHLTQLQAHEHPHDIGTFDLVESNGKHFTERSVKKEFAVLLFGSLDHPEFAKWMEHFARAVYESDEKCNQEHLKPVILCLDAEKDTVEKCAAAKAALKSHALWKATFYRRVAIVTGEDVSKVHEAAHHFTKVFFGKHPRNTGTPESTDLGDIYLISPDGKFLEAYGLGCSTPEEISDDWARVQKAWNIHHPSWHGCRNVAKRYA</sequence>
<comment type="similarity">
    <text evidence="1">Belongs to the SCO1/2 family.</text>
</comment>